<dbReference type="Pfam" id="PF12248">
    <property type="entry name" value="Methyltransf_FA"/>
    <property type="match status" value="1"/>
</dbReference>
<feature type="transmembrane region" description="Helical" evidence="2">
    <location>
        <begin position="434"/>
        <end position="452"/>
    </location>
</feature>
<feature type="transmembrane region" description="Helical" evidence="2">
    <location>
        <begin position="403"/>
        <end position="422"/>
    </location>
</feature>
<proteinExistence type="predicted"/>
<dbReference type="InterPro" id="IPR022041">
    <property type="entry name" value="Methyltransf_FA"/>
</dbReference>
<reference evidence="6" key="1">
    <citation type="submission" date="2022-01" db="EMBL/GenBank/DDBJ databases">
        <authorList>
            <person name="King R."/>
        </authorList>
    </citation>
    <scope>NUCLEOTIDE SEQUENCE</scope>
</reference>
<keyword evidence="2" id="KW-0812">Transmembrane</keyword>
<dbReference type="InterPro" id="IPR038050">
    <property type="entry name" value="Neuro_actylchol_rec"/>
</dbReference>
<dbReference type="OrthoDB" id="8182187at2759"/>
<dbReference type="SUPFAM" id="SSF63712">
    <property type="entry name" value="Nicotinic receptor ligand binding domain-like"/>
    <property type="match status" value="1"/>
</dbReference>
<evidence type="ECO:0000256" key="1">
    <source>
        <dbReference type="ARBA" id="ARBA00004141"/>
    </source>
</evidence>
<keyword evidence="7" id="KW-1185">Reference proteome</keyword>
<organism evidence="6 7">
    <name type="scientific">Phyllotreta striolata</name>
    <name type="common">Striped flea beetle</name>
    <name type="synonym">Crioceris striolata</name>
    <dbReference type="NCBI Taxonomy" id="444603"/>
    <lineage>
        <taxon>Eukaryota</taxon>
        <taxon>Metazoa</taxon>
        <taxon>Ecdysozoa</taxon>
        <taxon>Arthropoda</taxon>
        <taxon>Hexapoda</taxon>
        <taxon>Insecta</taxon>
        <taxon>Pterygota</taxon>
        <taxon>Neoptera</taxon>
        <taxon>Endopterygota</taxon>
        <taxon>Coleoptera</taxon>
        <taxon>Polyphaga</taxon>
        <taxon>Cucujiformia</taxon>
        <taxon>Chrysomeloidea</taxon>
        <taxon>Chrysomelidae</taxon>
        <taxon>Galerucinae</taxon>
        <taxon>Alticini</taxon>
        <taxon>Phyllotreta</taxon>
    </lineage>
</organism>
<feature type="chain" id="PRO_5040314765" evidence="3">
    <location>
        <begin position="21"/>
        <end position="562"/>
    </location>
</feature>
<dbReference type="CDD" id="cd18989">
    <property type="entry name" value="LGIC_ECD_cation"/>
    <property type="match status" value="1"/>
</dbReference>
<evidence type="ECO:0000259" key="4">
    <source>
        <dbReference type="Pfam" id="PF02931"/>
    </source>
</evidence>
<feature type="transmembrane region" description="Helical" evidence="2">
    <location>
        <begin position="534"/>
        <end position="557"/>
    </location>
</feature>
<dbReference type="EMBL" id="OU900100">
    <property type="protein sequence ID" value="CAG9863963.1"/>
    <property type="molecule type" value="Genomic_DNA"/>
</dbReference>
<keyword evidence="2" id="KW-1133">Transmembrane helix</keyword>
<sequence>MSPLVRIAIVVIFNLHSTSSNIYNHTQIDLSKCQTYYSRSGTVYRDFFSIEDLTTKNSTLLLDFHFSVIASSDAHVLLAPSETVTKTDPVYEIVFGAGGNSFCDIRRRQKSIVKATIKIKGLLSGLDPRSFWIHVTKDGEISIGKENEEVPILSWTDSDPLPLKVISFSTWSGIEAKWYFDCDINDTTEIQKPMTHVEKLRRDLLGGYDPYVRPVKNISTMTNVSMVLKIDHASLNEHKAIMELLGVTVLVWNDEKLLWDPDQYGGITALHIFRREIWQPDLVLYNAVGDVRDLVEDTMMLVNFMGKVEWQSKVKLKVFCDSKDMGAWPKDNHTCKVILGFMRDLANLQLNFRENESSLILDDNSEWMILDVGVAFSSYSNVSQLPIFEMVFTLQRNSNVYDLLFFTPFVFISLSTLVSFWVDPFGKLKISIGSLQLLLCTIMLVVFGMITPHHVNKVPFLVSVYAYSMIAVLISIIIAVLVINLSRNHHQRSVPRLINYVLSSRILKACLLLKTPYKHGNLNEDTEQNQATWILLGIVLDRLAFLLYLGLTIYVVVSKVMC</sequence>
<feature type="domain" description="Neurotransmitter-gated ion-channel ligand-binding" evidence="4">
    <location>
        <begin position="198"/>
        <end position="379"/>
    </location>
</feature>
<dbReference type="Proteomes" id="UP001153712">
    <property type="component" value="Chromosome 7"/>
</dbReference>
<dbReference type="InterPro" id="IPR006202">
    <property type="entry name" value="Neur_chan_lig-bd"/>
</dbReference>
<dbReference type="GO" id="GO:0005230">
    <property type="term" value="F:extracellular ligand-gated monoatomic ion channel activity"/>
    <property type="evidence" value="ECO:0007669"/>
    <property type="project" value="InterPro"/>
</dbReference>
<dbReference type="PANTHER" id="PTHR36695">
    <property type="entry name" value="AGAP008648-PA"/>
    <property type="match status" value="1"/>
</dbReference>
<gene>
    <name evidence="6" type="ORF">PHYEVI_LOCUS10232</name>
</gene>
<evidence type="ECO:0000256" key="2">
    <source>
        <dbReference type="SAM" id="Phobius"/>
    </source>
</evidence>
<evidence type="ECO:0000256" key="3">
    <source>
        <dbReference type="SAM" id="SignalP"/>
    </source>
</evidence>
<dbReference type="Gene3D" id="2.70.170.10">
    <property type="entry name" value="Neurotransmitter-gated ion-channel ligand-binding domain"/>
    <property type="match status" value="1"/>
</dbReference>
<accession>A0A9N9TS31</accession>
<evidence type="ECO:0000259" key="5">
    <source>
        <dbReference type="Pfam" id="PF12248"/>
    </source>
</evidence>
<dbReference type="Pfam" id="PF02931">
    <property type="entry name" value="Neur_chan_LBD"/>
    <property type="match status" value="1"/>
</dbReference>
<comment type="subcellular location">
    <subcellularLocation>
        <location evidence="1">Membrane</location>
        <topology evidence="1">Multi-pass membrane protein</topology>
    </subcellularLocation>
</comment>
<dbReference type="PANTHER" id="PTHR36695:SF12">
    <property type="entry name" value="AGAP008648-PA"/>
    <property type="match status" value="1"/>
</dbReference>
<dbReference type="GO" id="GO:0016020">
    <property type="term" value="C:membrane"/>
    <property type="evidence" value="ECO:0007669"/>
    <property type="project" value="UniProtKB-SubCell"/>
</dbReference>
<feature type="signal peptide" evidence="3">
    <location>
        <begin position="1"/>
        <end position="20"/>
    </location>
</feature>
<keyword evidence="3" id="KW-0732">Signal</keyword>
<evidence type="ECO:0000313" key="6">
    <source>
        <dbReference type="EMBL" id="CAG9863963.1"/>
    </source>
</evidence>
<dbReference type="Gene3D" id="1.20.58.390">
    <property type="entry name" value="Neurotransmitter-gated ion-channel transmembrane domain"/>
    <property type="match status" value="1"/>
</dbReference>
<dbReference type="AlphaFoldDB" id="A0A9N9TS31"/>
<dbReference type="InterPro" id="IPR036719">
    <property type="entry name" value="Neuro-gated_channel_TM_sf"/>
</dbReference>
<dbReference type="InterPro" id="IPR036734">
    <property type="entry name" value="Neur_chan_lig-bd_sf"/>
</dbReference>
<dbReference type="SUPFAM" id="SSF90112">
    <property type="entry name" value="Neurotransmitter-gated ion-channel transmembrane pore"/>
    <property type="match status" value="1"/>
</dbReference>
<protein>
    <submittedName>
        <fullName evidence="6">Uncharacterized protein</fullName>
    </submittedName>
</protein>
<feature type="transmembrane region" description="Helical" evidence="2">
    <location>
        <begin position="464"/>
        <end position="485"/>
    </location>
</feature>
<keyword evidence="2" id="KW-0472">Membrane</keyword>
<name>A0A9N9TS31_PHYSR</name>
<feature type="domain" description="Farnesoic acid O-methyl transferase" evidence="5">
    <location>
        <begin position="43"/>
        <end position="183"/>
    </location>
</feature>
<evidence type="ECO:0000313" key="7">
    <source>
        <dbReference type="Proteomes" id="UP001153712"/>
    </source>
</evidence>